<evidence type="ECO:0000256" key="9">
    <source>
        <dbReference type="ARBA" id="ARBA00023180"/>
    </source>
</evidence>
<comment type="subcellular location">
    <subcellularLocation>
        <location evidence="1">Cytoplasm</location>
    </subcellularLocation>
    <subcellularLocation>
        <location evidence="2">Membrane</location>
        <topology evidence="2">Single-pass type II membrane protein</topology>
    </subcellularLocation>
</comment>
<keyword evidence="6" id="KW-0735">Signal-anchor</keyword>
<evidence type="ECO:0000256" key="13">
    <source>
        <dbReference type="ARBA" id="ARBA00079023"/>
    </source>
</evidence>
<dbReference type="SUPFAM" id="SSF53474">
    <property type="entry name" value="alpha/beta-Hydrolases"/>
    <property type="match status" value="1"/>
</dbReference>
<comment type="similarity">
    <text evidence="10">Belongs to the AB hydrolase superfamily. ABHD14 family.</text>
</comment>
<feature type="domain" description="AB hydrolase-1" evidence="14">
    <location>
        <begin position="146"/>
        <end position="206"/>
    </location>
</feature>
<reference evidence="15" key="1">
    <citation type="submission" date="2023-10" db="EMBL/GenBank/DDBJ databases">
        <title>Genome assemblies of two species of porcelain crab, Petrolisthes cinctipes and Petrolisthes manimaculis (Anomura: Porcellanidae).</title>
        <authorList>
            <person name="Angst P."/>
        </authorList>
    </citation>
    <scope>NUCLEOTIDE SEQUENCE</scope>
    <source>
        <strain evidence="15">PB745_01</strain>
        <tissue evidence="15">Gill</tissue>
    </source>
</reference>
<evidence type="ECO:0000256" key="11">
    <source>
        <dbReference type="ARBA" id="ARBA00056841"/>
    </source>
</evidence>
<evidence type="ECO:0000256" key="2">
    <source>
        <dbReference type="ARBA" id="ARBA00004606"/>
    </source>
</evidence>
<comment type="function">
    <text evidence="11">Possible role in granule neuron development.</text>
</comment>
<evidence type="ECO:0000256" key="4">
    <source>
        <dbReference type="ARBA" id="ARBA00022692"/>
    </source>
</evidence>
<sequence length="321" mass="34979">MAPSLMLKVPMTPLRVMGMVACVAALCLIFSALTTSERKPKLGRSLEQPVQQFKTSQYSIKSDSLRVTYIQFFCAESDQRDTSGKTMAEPHFWKTFNFTSEKMPPNIDSLALKVKVNESTINIMGVNTFYREAGPPEGVAGSGEVVVLLHGAAFQSKTWLDLNTINILAAMGHRVIAVDLPGYGLTRSRNTGNAADYLKNLLANLKIMSPILVSPSMSGSFSIPLIMKYPQELGGYVPVAPVGTGSLVSMASEVKVPTLIIYGEKDKGLGHASRDDLSKIPTSQAVELAGAKHPAYLDQPHLFHTLLYNFIKQVHNHRALG</sequence>
<keyword evidence="16" id="KW-1185">Reference proteome</keyword>
<evidence type="ECO:0000256" key="12">
    <source>
        <dbReference type="ARBA" id="ARBA00073591"/>
    </source>
</evidence>
<dbReference type="AlphaFoldDB" id="A0AAE1G197"/>
<evidence type="ECO:0000313" key="15">
    <source>
        <dbReference type="EMBL" id="KAK3882977.1"/>
    </source>
</evidence>
<dbReference type="InterPro" id="IPR029058">
    <property type="entry name" value="AB_hydrolase_fold"/>
</dbReference>
<evidence type="ECO:0000256" key="7">
    <source>
        <dbReference type="ARBA" id="ARBA00022989"/>
    </source>
</evidence>
<keyword evidence="9" id="KW-0325">Glycoprotein</keyword>
<accession>A0AAE1G197</accession>
<evidence type="ECO:0000256" key="8">
    <source>
        <dbReference type="ARBA" id="ARBA00023136"/>
    </source>
</evidence>
<evidence type="ECO:0000256" key="10">
    <source>
        <dbReference type="ARBA" id="ARBA00037942"/>
    </source>
</evidence>
<keyword evidence="4" id="KW-0812">Transmembrane</keyword>
<keyword evidence="3" id="KW-0963">Cytoplasm</keyword>
<dbReference type="GO" id="GO:0016020">
    <property type="term" value="C:membrane"/>
    <property type="evidence" value="ECO:0007669"/>
    <property type="project" value="UniProtKB-SubCell"/>
</dbReference>
<dbReference type="Proteomes" id="UP001286313">
    <property type="component" value="Unassembled WGS sequence"/>
</dbReference>
<protein>
    <recommendedName>
        <fullName evidence="12">Protein ABHD14A</fullName>
    </recommendedName>
    <alternativeName>
        <fullName evidence="13">Alpha/beta hydrolase domain-containing protein 14A</fullName>
    </alternativeName>
</protein>
<keyword evidence="7" id="KW-1133">Transmembrane helix</keyword>
<organism evidence="15 16">
    <name type="scientific">Petrolisthes cinctipes</name>
    <name type="common">Flat porcelain crab</name>
    <dbReference type="NCBI Taxonomy" id="88211"/>
    <lineage>
        <taxon>Eukaryota</taxon>
        <taxon>Metazoa</taxon>
        <taxon>Ecdysozoa</taxon>
        <taxon>Arthropoda</taxon>
        <taxon>Crustacea</taxon>
        <taxon>Multicrustacea</taxon>
        <taxon>Malacostraca</taxon>
        <taxon>Eumalacostraca</taxon>
        <taxon>Eucarida</taxon>
        <taxon>Decapoda</taxon>
        <taxon>Pleocyemata</taxon>
        <taxon>Anomura</taxon>
        <taxon>Galatheoidea</taxon>
        <taxon>Porcellanidae</taxon>
        <taxon>Petrolisthes</taxon>
    </lineage>
</organism>
<evidence type="ECO:0000313" key="16">
    <source>
        <dbReference type="Proteomes" id="UP001286313"/>
    </source>
</evidence>
<dbReference type="GO" id="GO:0016787">
    <property type="term" value="F:hydrolase activity"/>
    <property type="evidence" value="ECO:0007669"/>
    <property type="project" value="UniProtKB-KW"/>
</dbReference>
<dbReference type="EMBL" id="JAWQEG010001041">
    <property type="protein sequence ID" value="KAK3882977.1"/>
    <property type="molecule type" value="Genomic_DNA"/>
</dbReference>
<evidence type="ECO:0000256" key="1">
    <source>
        <dbReference type="ARBA" id="ARBA00004496"/>
    </source>
</evidence>
<dbReference type="Pfam" id="PF12697">
    <property type="entry name" value="Abhydrolase_6"/>
    <property type="match status" value="1"/>
</dbReference>
<evidence type="ECO:0000256" key="3">
    <source>
        <dbReference type="ARBA" id="ARBA00022490"/>
    </source>
</evidence>
<proteinExistence type="inferred from homology"/>
<dbReference type="PANTHER" id="PTHR46197:SF3">
    <property type="entry name" value="AB HYDROLASE-1 DOMAIN-CONTAINING PROTEIN"/>
    <property type="match status" value="1"/>
</dbReference>
<dbReference type="PANTHER" id="PTHR46197">
    <property type="entry name" value="PROTEIN ABHD14B-LIKE"/>
    <property type="match status" value="1"/>
</dbReference>
<evidence type="ECO:0000256" key="6">
    <source>
        <dbReference type="ARBA" id="ARBA00022968"/>
    </source>
</evidence>
<evidence type="ECO:0000259" key="14">
    <source>
        <dbReference type="Pfam" id="PF12697"/>
    </source>
</evidence>
<dbReference type="Gene3D" id="3.40.50.1820">
    <property type="entry name" value="alpha/beta hydrolase"/>
    <property type="match status" value="1"/>
</dbReference>
<dbReference type="GO" id="GO:0005737">
    <property type="term" value="C:cytoplasm"/>
    <property type="evidence" value="ECO:0007669"/>
    <property type="project" value="UniProtKB-SubCell"/>
</dbReference>
<comment type="caution">
    <text evidence="15">The sequence shown here is derived from an EMBL/GenBank/DDBJ whole genome shotgun (WGS) entry which is preliminary data.</text>
</comment>
<name>A0AAE1G197_PETCI</name>
<keyword evidence="8" id="KW-0472">Membrane</keyword>
<keyword evidence="5" id="KW-0378">Hydrolase</keyword>
<gene>
    <name evidence="15" type="ORF">Pcinc_012677</name>
</gene>
<dbReference type="InterPro" id="IPR000073">
    <property type="entry name" value="AB_hydrolase_1"/>
</dbReference>
<dbReference type="FunFam" id="3.40.50.1820:FF:000093">
    <property type="entry name" value="protein ABHD14A isoform X1"/>
    <property type="match status" value="1"/>
</dbReference>
<evidence type="ECO:0000256" key="5">
    <source>
        <dbReference type="ARBA" id="ARBA00022801"/>
    </source>
</evidence>